<dbReference type="SUPFAM" id="SSF52922">
    <property type="entry name" value="TK C-terminal domain-like"/>
    <property type="match status" value="1"/>
</dbReference>
<dbReference type="CDD" id="cd07033">
    <property type="entry name" value="TPP_PYR_DXS_TK_like"/>
    <property type="match status" value="1"/>
</dbReference>
<keyword evidence="5" id="KW-0808">Transferase</keyword>
<dbReference type="Pfam" id="PF02779">
    <property type="entry name" value="Transket_pyr"/>
    <property type="match status" value="1"/>
</dbReference>
<dbReference type="Pfam" id="PF02780">
    <property type="entry name" value="Transketolase_C"/>
    <property type="match status" value="1"/>
</dbReference>
<dbReference type="InterPro" id="IPR009014">
    <property type="entry name" value="Transketo_C/PFOR_II"/>
</dbReference>
<organism evidence="5">
    <name type="scientific">uncultured candidate division WWE3 bacterium EJ0ADIGA11YD11</name>
    <dbReference type="NCBI Taxonomy" id="500145"/>
    <lineage>
        <taxon>Bacteria</taxon>
        <taxon>Katanobacteria</taxon>
        <taxon>environmental samples</taxon>
    </lineage>
</organism>
<feature type="domain" description="Transketolase-like pyrimidine-binding" evidence="4">
    <location>
        <begin position="20"/>
        <end position="185"/>
    </location>
</feature>
<gene>
    <name evidence="5" type="ORF">WWE3-TFM_9</name>
</gene>
<dbReference type="FunFam" id="3.40.50.970:FF:000129">
    <property type="entry name" value="Transketolase"/>
    <property type="match status" value="1"/>
</dbReference>
<dbReference type="Gene3D" id="3.40.50.970">
    <property type="match status" value="1"/>
</dbReference>
<dbReference type="Gene3D" id="3.40.50.920">
    <property type="match status" value="1"/>
</dbReference>
<dbReference type="SMART" id="SM00861">
    <property type="entry name" value="Transket_pyr"/>
    <property type="match status" value="1"/>
</dbReference>
<comment type="cofactor">
    <cofactor evidence="1">
        <name>thiamine diphosphate</name>
        <dbReference type="ChEBI" id="CHEBI:58937"/>
    </cofactor>
</comment>
<reference evidence="5" key="1">
    <citation type="submission" date="2007-07" db="EMBL/GenBank/DDBJ databases">
        <authorList>
            <person name="Genoscope"/>
        </authorList>
    </citation>
    <scope>NUCLEOTIDE SEQUENCE</scope>
</reference>
<dbReference type="GO" id="GO:0004802">
    <property type="term" value="F:transketolase activity"/>
    <property type="evidence" value="ECO:0007669"/>
    <property type="project" value="UniProtKB-EC"/>
</dbReference>
<dbReference type="EMBL" id="CU367853">
    <property type="protein sequence ID" value="CAO79499.1"/>
    <property type="molecule type" value="Genomic_DNA"/>
</dbReference>
<accession>B0KVB4</accession>
<dbReference type="EC" id="2.2.1.1" evidence="5"/>
<dbReference type="InterPro" id="IPR029061">
    <property type="entry name" value="THDP-binding"/>
</dbReference>
<dbReference type="InterPro" id="IPR005475">
    <property type="entry name" value="Transketolase-like_Pyr-bd"/>
</dbReference>
<dbReference type="InterPro" id="IPR051157">
    <property type="entry name" value="PDH/Transketolase"/>
</dbReference>
<evidence type="ECO:0000256" key="2">
    <source>
        <dbReference type="ARBA" id="ARBA00007131"/>
    </source>
</evidence>
<reference evidence="5" key="2">
    <citation type="journal article" date="2008" name="Environ. Microbiol.">
        <title>Discovery and characterization of a new bacterial candidate division by an anaerobic sludge digester metagenomic approach.</title>
        <authorList>
            <person name="Guermazi S."/>
            <person name="Daegelen P."/>
            <person name="Dauga C."/>
            <person name="Riviere D."/>
            <person name="Boucher T."/>
            <person name="Godon J.J."/>
            <person name="Gyapay G."/>
            <person name="Sghir A."/>
            <person name="Pelletier E."/>
            <person name="Weissenbach J."/>
            <person name="Le Paslier D."/>
        </authorList>
    </citation>
    <scope>NUCLEOTIDE SEQUENCE</scope>
</reference>
<comment type="similarity">
    <text evidence="2">Belongs to the transketolase family.</text>
</comment>
<dbReference type="PANTHER" id="PTHR43825:SF1">
    <property type="entry name" value="TRANSKETOLASE-LIKE PYRIMIDINE-BINDING DOMAIN-CONTAINING PROTEIN"/>
    <property type="match status" value="1"/>
</dbReference>
<proteinExistence type="inferred from homology"/>
<sequence>MLNARLKLNQDVFLKSATARSPRDGFGEGVIELAEKNLSVVVLSADLAESTKLKDFAEKFPQRFIQTGIAEQNMCSIAAGLSTEGKIPYAVSHAVFIAYRSWDQIRLSICMNNANVKICGSHEGFSNGPDGASAEPLEDIALMRVLPNMVVVSPIDYEQTKKAVIEVSKIQGPVYLRFSKAKIPDLTTKETPFRIGKADIFVEGKDITVISCGSITYEALLAVRNLRAKYKIEAELIVSPTIKPLDEYRILESIRKTGKAVTIEEHQINGGLGGAISELLCEKLPSPLLRIGMNDSFGESGSYEELKDKYGLSAYHIENKILKFLKEKKEQK</sequence>
<evidence type="ECO:0000313" key="5">
    <source>
        <dbReference type="EMBL" id="CAO79499.1"/>
    </source>
</evidence>
<dbReference type="PANTHER" id="PTHR43825">
    <property type="entry name" value="PYRUVATE DEHYDROGENASE E1 COMPONENT"/>
    <property type="match status" value="1"/>
</dbReference>
<dbReference type="AlphaFoldDB" id="B0KVB4"/>
<dbReference type="InterPro" id="IPR033248">
    <property type="entry name" value="Transketolase_C"/>
</dbReference>
<evidence type="ECO:0000256" key="3">
    <source>
        <dbReference type="ARBA" id="ARBA00023052"/>
    </source>
</evidence>
<evidence type="ECO:0000259" key="4">
    <source>
        <dbReference type="SMART" id="SM00861"/>
    </source>
</evidence>
<dbReference type="SUPFAM" id="SSF52518">
    <property type="entry name" value="Thiamin diphosphate-binding fold (THDP-binding)"/>
    <property type="match status" value="1"/>
</dbReference>
<protein>
    <submittedName>
        <fullName evidence="5">Putative transketolase C-terminal section (TK)</fullName>
        <ecNumber evidence="5">2.2.1.1</ecNumber>
    </submittedName>
</protein>
<evidence type="ECO:0000256" key="1">
    <source>
        <dbReference type="ARBA" id="ARBA00001964"/>
    </source>
</evidence>
<name>B0KVB4_UNCKA</name>
<keyword evidence="3" id="KW-0786">Thiamine pyrophosphate</keyword>